<dbReference type="AlphaFoldDB" id="A0A7W7AMZ2"/>
<name>A0A7W7AMZ2_9SPHN</name>
<gene>
    <name evidence="1" type="ORF">GGQ96_003275</name>
</gene>
<evidence type="ECO:0000313" key="1">
    <source>
        <dbReference type="EMBL" id="MBB4619125.1"/>
    </source>
</evidence>
<keyword evidence="2" id="KW-1185">Reference proteome</keyword>
<organism evidence="1 2">
    <name type="scientific">Sphingomonas abaci</name>
    <dbReference type="NCBI Taxonomy" id="237611"/>
    <lineage>
        <taxon>Bacteria</taxon>
        <taxon>Pseudomonadati</taxon>
        <taxon>Pseudomonadota</taxon>
        <taxon>Alphaproteobacteria</taxon>
        <taxon>Sphingomonadales</taxon>
        <taxon>Sphingomonadaceae</taxon>
        <taxon>Sphingomonas</taxon>
    </lineage>
</organism>
<evidence type="ECO:0000313" key="2">
    <source>
        <dbReference type="Proteomes" id="UP000574769"/>
    </source>
</evidence>
<sequence>MIPRPITLAGAAIVIAAAVALTASLVGGVV</sequence>
<dbReference type="EMBL" id="JACHNY010000007">
    <property type="protein sequence ID" value="MBB4619125.1"/>
    <property type="molecule type" value="Genomic_DNA"/>
</dbReference>
<proteinExistence type="predicted"/>
<reference evidence="1 2" key="1">
    <citation type="submission" date="2020-08" db="EMBL/GenBank/DDBJ databases">
        <title>Genomic Encyclopedia of Type Strains, Phase IV (KMG-IV): sequencing the most valuable type-strain genomes for metagenomic binning, comparative biology and taxonomic classification.</title>
        <authorList>
            <person name="Goeker M."/>
        </authorList>
    </citation>
    <scope>NUCLEOTIDE SEQUENCE [LARGE SCALE GENOMIC DNA]</scope>
    <source>
        <strain evidence="1 2">DSM 15867</strain>
    </source>
</reference>
<dbReference type="Proteomes" id="UP000574769">
    <property type="component" value="Unassembled WGS sequence"/>
</dbReference>
<comment type="caution">
    <text evidence="1">The sequence shown here is derived from an EMBL/GenBank/DDBJ whole genome shotgun (WGS) entry which is preliminary data.</text>
</comment>
<accession>A0A7W7AMZ2</accession>
<protein>
    <submittedName>
        <fullName evidence="1">Uncharacterized protein</fullName>
    </submittedName>
</protein>